<accession>A0ABR0SWN5</accession>
<evidence type="ECO:0000259" key="2">
    <source>
        <dbReference type="Pfam" id="PF13810"/>
    </source>
</evidence>
<keyword evidence="4" id="KW-1185">Reference proteome</keyword>
<dbReference type="Proteomes" id="UP001338125">
    <property type="component" value="Unassembled WGS sequence"/>
</dbReference>
<sequence>MGFKQFIQSIAAKLDPDNDNPHKPWAGVDNTQPAGINPIGNFSVEYLGEQRSSNSASRRDLGFAGHIQGKWYAVYGDTLWCAPGITDPDQNVEGFHGMVRNSVSALTDDPLLVHDLHLNSDHPVPHQKQFTPFREEWGETNLFGFGGTSIVETDHDSATGAVYYLINEHENYRHAGIARVQVINGTPTITERLGPQGWWWDCSVTAKYGDVAAYRDVNSEYIYIWGNPPKHVTTWPQTMYIYQARVKASEAFDLDKYEYWWGREKGWRQELLTEHNPETAVMWGAGQGQVVYSNYFQCYIYVHLNGPNVALRTAPSPEGPWSSDKEVFTVTPIDGGFVYAGVAYPYLDESGKTLTIAYTNNNHIQVIKVTFE</sequence>
<feature type="region of interest" description="Disordered" evidence="1">
    <location>
        <begin position="14"/>
        <end position="34"/>
    </location>
</feature>
<gene>
    <name evidence="3" type="ORF">PT974_01900</name>
</gene>
<organism evidence="3 4">
    <name type="scientific">Cladobotryum mycophilum</name>
    <dbReference type="NCBI Taxonomy" id="491253"/>
    <lineage>
        <taxon>Eukaryota</taxon>
        <taxon>Fungi</taxon>
        <taxon>Dikarya</taxon>
        <taxon>Ascomycota</taxon>
        <taxon>Pezizomycotina</taxon>
        <taxon>Sordariomycetes</taxon>
        <taxon>Hypocreomycetidae</taxon>
        <taxon>Hypocreales</taxon>
        <taxon>Hypocreaceae</taxon>
        <taxon>Cladobotryum</taxon>
    </lineage>
</organism>
<evidence type="ECO:0000313" key="4">
    <source>
        <dbReference type="Proteomes" id="UP001338125"/>
    </source>
</evidence>
<name>A0ABR0SWN5_9HYPO</name>
<reference evidence="3 4" key="1">
    <citation type="submission" date="2024-01" db="EMBL/GenBank/DDBJ databases">
        <title>Complete genome of Cladobotryum mycophilum ATHUM6906.</title>
        <authorList>
            <person name="Christinaki A.C."/>
            <person name="Myridakis A.I."/>
            <person name="Kouvelis V.N."/>
        </authorList>
    </citation>
    <scope>NUCLEOTIDE SEQUENCE [LARGE SCALE GENOMIC DNA]</scope>
    <source>
        <strain evidence="3 4">ATHUM6906</strain>
    </source>
</reference>
<protein>
    <recommendedName>
        <fullName evidence="2">DUF4185 domain-containing protein</fullName>
    </recommendedName>
</protein>
<evidence type="ECO:0000313" key="3">
    <source>
        <dbReference type="EMBL" id="KAK5996563.1"/>
    </source>
</evidence>
<dbReference type="EMBL" id="JAVFKD010000002">
    <property type="protein sequence ID" value="KAK5996563.1"/>
    <property type="molecule type" value="Genomic_DNA"/>
</dbReference>
<feature type="domain" description="DUF4185" evidence="2">
    <location>
        <begin position="205"/>
        <end position="366"/>
    </location>
</feature>
<dbReference type="InterPro" id="IPR025442">
    <property type="entry name" value="DUF4185"/>
</dbReference>
<proteinExistence type="predicted"/>
<comment type="caution">
    <text evidence="3">The sequence shown here is derived from an EMBL/GenBank/DDBJ whole genome shotgun (WGS) entry which is preliminary data.</text>
</comment>
<dbReference type="Pfam" id="PF13810">
    <property type="entry name" value="DUF4185"/>
    <property type="match status" value="1"/>
</dbReference>
<evidence type="ECO:0000256" key="1">
    <source>
        <dbReference type="SAM" id="MobiDB-lite"/>
    </source>
</evidence>